<dbReference type="PANTHER" id="PTHR43155:SF2">
    <property type="entry name" value="CYCLIC DI-GMP PHOSPHODIESTERASE PA4108"/>
    <property type="match status" value="1"/>
</dbReference>
<evidence type="ECO:0000313" key="5">
    <source>
        <dbReference type="Proteomes" id="UP000184089"/>
    </source>
</evidence>
<dbReference type="Pfam" id="PF13487">
    <property type="entry name" value="HD_5"/>
    <property type="match status" value="1"/>
</dbReference>
<dbReference type="EMBL" id="FQVY01000002">
    <property type="protein sequence ID" value="SHG04316.1"/>
    <property type="molecule type" value="Genomic_DNA"/>
</dbReference>
<keyword evidence="6" id="KW-1185">Reference proteome</keyword>
<dbReference type="InterPro" id="IPR006675">
    <property type="entry name" value="HDIG_dom"/>
</dbReference>
<dbReference type="RefSeq" id="WP_021658474.1">
    <property type="nucleotide sequence ID" value="NZ_FQVY01000002.1"/>
</dbReference>
<dbReference type="InterPro" id="IPR003607">
    <property type="entry name" value="HD/PDEase_dom"/>
</dbReference>
<dbReference type="Gene3D" id="1.10.3210.10">
    <property type="entry name" value="Hypothetical protein af1432"/>
    <property type="match status" value="2"/>
</dbReference>
<feature type="domain" description="HD-GYP" evidence="2">
    <location>
        <begin position="199"/>
        <end position="394"/>
    </location>
</feature>
<dbReference type="Pfam" id="PF01966">
    <property type="entry name" value="HD"/>
    <property type="match status" value="1"/>
</dbReference>
<dbReference type="EMBL" id="WWVX01000009">
    <property type="protein sequence ID" value="MZL70633.1"/>
    <property type="molecule type" value="Genomic_DNA"/>
</dbReference>
<dbReference type="PROSITE" id="PS51831">
    <property type="entry name" value="HD"/>
    <property type="match status" value="1"/>
</dbReference>
<dbReference type="AlphaFoldDB" id="A0AAQ1MCW0"/>
<reference evidence="5" key="1">
    <citation type="submission" date="2016-11" db="EMBL/GenBank/DDBJ databases">
        <authorList>
            <person name="Jaros S."/>
            <person name="Januszkiewicz K."/>
            <person name="Wedrychowicz H."/>
        </authorList>
    </citation>
    <scope>NUCLEOTIDE SEQUENCE [LARGE SCALE GENOMIC DNA]</scope>
    <source>
        <strain evidence="5">DSM 4029</strain>
    </source>
</reference>
<evidence type="ECO:0000313" key="4">
    <source>
        <dbReference type="EMBL" id="SHG04316.1"/>
    </source>
</evidence>
<gene>
    <name evidence="3" type="ORF">GT747_12820</name>
    <name evidence="4" type="ORF">SAMN05444424_1256</name>
</gene>
<dbReference type="PANTHER" id="PTHR43155">
    <property type="entry name" value="CYCLIC DI-GMP PHOSPHODIESTERASE PA4108-RELATED"/>
    <property type="match status" value="1"/>
</dbReference>
<reference evidence="4" key="2">
    <citation type="submission" date="2016-11" db="EMBL/GenBank/DDBJ databases">
        <authorList>
            <person name="Varghese N."/>
            <person name="Submissions S."/>
        </authorList>
    </citation>
    <scope>NUCLEOTIDE SEQUENCE</scope>
    <source>
        <strain evidence="4">DSM 4029</strain>
    </source>
</reference>
<sequence>MEIISSKHVVDIVCRTLGRVDRRLTGHGERVAGLALQLLLTQKGEALSRREMDLVLAALFHDVGAYKTDEIDGLLSFEREGGWDHAVYGYLFLKNLSPLGAVADAVLYHHCPYRELRQIDTPHRMGAALICLCDRVDVLVQAGRKAEVPALLARERGNLFDPLLVDLFLRADGERQLLDQGEGALCAPLWVAASRLSFDEGEKRAFLQMLAYSIDFRSECTVLHTITTVSVSLAIARLLGLDEDTRQCIYYGALLHDLGKVSTPVSILEKPGRLTGEEMAVMREHAAVTGEILGGFVRDDIYRIAMRHHEKLDGSGYPLGLRGEELSLPERVVAVADIVSALARERSYKEAFDRERVLAILGQMQAAGAICPRVTALVCNHYDRLMESARAGSAPVLALYQGVLREYRTLSAEIRAASRSATGPRPA</sequence>
<dbReference type="NCBIfam" id="TIGR00277">
    <property type="entry name" value="HDIG"/>
    <property type="match status" value="1"/>
</dbReference>
<dbReference type="SUPFAM" id="SSF109604">
    <property type="entry name" value="HD-domain/PDEase-like"/>
    <property type="match status" value="2"/>
</dbReference>
<dbReference type="InterPro" id="IPR006674">
    <property type="entry name" value="HD_domain"/>
</dbReference>
<dbReference type="CDD" id="cd00077">
    <property type="entry name" value="HDc"/>
    <property type="match status" value="2"/>
</dbReference>
<dbReference type="Proteomes" id="UP000474718">
    <property type="component" value="Unassembled WGS sequence"/>
</dbReference>
<evidence type="ECO:0000259" key="2">
    <source>
        <dbReference type="PROSITE" id="PS51832"/>
    </source>
</evidence>
<dbReference type="SMART" id="SM00471">
    <property type="entry name" value="HDc"/>
    <property type="match status" value="2"/>
</dbReference>
<evidence type="ECO:0000313" key="3">
    <source>
        <dbReference type="EMBL" id="MZL70633.1"/>
    </source>
</evidence>
<dbReference type="InterPro" id="IPR037522">
    <property type="entry name" value="HD_GYP_dom"/>
</dbReference>
<dbReference type="PROSITE" id="PS51832">
    <property type="entry name" value="HD_GYP"/>
    <property type="match status" value="1"/>
</dbReference>
<accession>A0AAQ1MCW0</accession>
<protein>
    <submittedName>
        <fullName evidence="3">HD domain-containing protein</fullName>
    </submittedName>
    <submittedName>
        <fullName evidence="4">HDIG domain-containing protein</fullName>
    </submittedName>
</protein>
<reference evidence="3 6" key="3">
    <citation type="journal article" date="2019" name="Nat. Med.">
        <title>A library of human gut bacterial isolates paired with longitudinal multiomics data enables mechanistic microbiome research.</title>
        <authorList>
            <person name="Poyet M."/>
            <person name="Groussin M."/>
            <person name="Gibbons S.M."/>
            <person name="Avila-Pacheco J."/>
            <person name="Jiang X."/>
            <person name="Kearney S.M."/>
            <person name="Perrotta A.R."/>
            <person name="Berdy B."/>
            <person name="Zhao S."/>
            <person name="Lieberman T.D."/>
            <person name="Swanson P.K."/>
            <person name="Smith M."/>
            <person name="Roesemann S."/>
            <person name="Alexander J.E."/>
            <person name="Rich S.A."/>
            <person name="Livny J."/>
            <person name="Vlamakis H."/>
            <person name="Clish C."/>
            <person name="Bullock K."/>
            <person name="Deik A."/>
            <person name="Scott J."/>
            <person name="Pierce K.A."/>
            <person name="Xavier R.J."/>
            <person name="Alm E.J."/>
        </authorList>
    </citation>
    <scope>NUCLEOTIDE SEQUENCE [LARGE SCALE GENOMIC DNA]</scope>
    <source>
        <strain evidence="3 6">BIOML-A2</strain>
    </source>
</reference>
<evidence type="ECO:0000259" key="1">
    <source>
        <dbReference type="PROSITE" id="PS51831"/>
    </source>
</evidence>
<name>A0AAQ1MCW0_9FIRM</name>
<dbReference type="Proteomes" id="UP000184089">
    <property type="component" value="Unassembled WGS sequence"/>
</dbReference>
<proteinExistence type="predicted"/>
<organism evidence="4 5">
    <name type="scientific">Bittarella massiliensis</name>
    <name type="common">ex Durand et al. 2017</name>
    <dbReference type="NCBI Taxonomy" id="1720313"/>
    <lineage>
        <taxon>Bacteria</taxon>
        <taxon>Bacillati</taxon>
        <taxon>Bacillota</taxon>
        <taxon>Clostridia</taxon>
        <taxon>Eubacteriales</taxon>
        <taxon>Oscillospiraceae</taxon>
        <taxon>Bittarella (ex Durand et al. 2017)</taxon>
    </lineage>
</organism>
<evidence type="ECO:0000313" key="6">
    <source>
        <dbReference type="Proteomes" id="UP000474718"/>
    </source>
</evidence>
<feature type="domain" description="HD" evidence="1">
    <location>
        <begin position="221"/>
        <end position="342"/>
    </location>
</feature>
<comment type="caution">
    <text evidence="4">The sequence shown here is derived from an EMBL/GenBank/DDBJ whole genome shotgun (WGS) entry which is preliminary data.</text>
</comment>